<comment type="catalytic activity">
    <reaction evidence="8 9">
        <text>butanoate + ATP = butanoyl phosphate + ADP</text>
        <dbReference type="Rhea" id="RHEA:13585"/>
        <dbReference type="ChEBI" id="CHEBI:17968"/>
        <dbReference type="ChEBI" id="CHEBI:30616"/>
        <dbReference type="ChEBI" id="CHEBI:58079"/>
        <dbReference type="ChEBI" id="CHEBI:456216"/>
        <dbReference type="EC" id="2.7.2.7"/>
    </reaction>
</comment>
<comment type="subcellular location">
    <subcellularLocation>
        <location evidence="1 9">Cytoplasm</location>
    </subcellularLocation>
</comment>
<evidence type="ECO:0000256" key="9">
    <source>
        <dbReference type="HAMAP-Rule" id="MF_00542"/>
    </source>
</evidence>
<dbReference type="GO" id="GO:0005737">
    <property type="term" value="C:cytoplasm"/>
    <property type="evidence" value="ECO:0007669"/>
    <property type="project" value="UniProtKB-SubCell"/>
</dbReference>
<accession>A0AAE4BVF6</accession>
<evidence type="ECO:0000256" key="2">
    <source>
        <dbReference type="ARBA" id="ARBA00008748"/>
    </source>
</evidence>
<dbReference type="Proteomes" id="UP001185092">
    <property type="component" value="Unassembled WGS sequence"/>
</dbReference>
<evidence type="ECO:0000256" key="3">
    <source>
        <dbReference type="ARBA" id="ARBA00022490"/>
    </source>
</evidence>
<dbReference type="PANTHER" id="PTHR21060:SF3">
    <property type="entry name" value="BUTYRATE KINASE 2-RELATED"/>
    <property type="match status" value="1"/>
</dbReference>
<dbReference type="PROSITE" id="PS01076">
    <property type="entry name" value="ACETATE_KINASE_2"/>
    <property type="match status" value="1"/>
</dbReference>
<gene>
    <name evidence="9" type="primary">buk</name>
    <name evidence="11" type="ORF">HNQ88_004780</name>
</gene>
<dbReference type="InterPro" id="IPR011245">
    <property type="entry name" value="Butyrate_kin"/>
</dbReference>
<evidence type="ECO:0000256" key="6">
    <source>
        <dbReference type="ARBA" id="ARBA00022777"/>
    </source>
</evidence>
<dbReference type="GO" id="GO:0008776">
    <property type="term" value="F:acetate kinase activity"/>
    <property type="evidence" value="ECO:0007669"/>
    <property type="project" value="TreeGrafter"/>
</dbReference>
<dbReference type="InterPro" id="IPR000890">
    <property type="entry name" value="Aliphatic_acid_kin_short-chain"/>
</dbReference>
<dbReference type="RefSeq" id="WP_309942698.1">
    <property type="nucleotide sequence ID" value="NZ_AP025308.1"/>
</dbReference>
<protein>
    <recommendedName>
        <fullName evidence="9">Probable butyrate kinase</fullName>
        <shortName evidence="9">BK</shortName>
        <ecNumber evidence="9">2.7.2.7</ecNumber>
    </recommendedName>
    <alternativeName>
        <fullName evidence="9">Branched-chain carboxylic acid kinase</fullName>
    </alternativeName>
</protein>
<dbReference type="HAMAP" id="MF_00542">
    <property type="entry name" value="Butyrate_kinase"/>
    <property type="match status" value="1"/>
</dbReference>
<dbReference type="NCBIfam" id="NF002834">
    <property type="entry name" value="PRK03011.1-5"/>
    <property type="match status" value="1"/>
</dbReference>
<dbReference type="GO" id="GO:0006083">
    <property type="term" value="P:acetate metabolic process"/>
    <property type="evidence" value="ECO:0007669"/>
    <property type="project" value="TreeGrafter"/>
</dbReference>
<organism evidence="11 12">
    <name type="scientific">Aureibacter tunicatorum</name>
    <dbReference type="NCBI Taxonomy" id="866807"/>
    <lineage>
        <taxon>Bacteria</taxon>
        <taxon>Pseudomonadati</taxon>
        <taxon>Bacteroidota</taxon>
        <taxon>Cytophagia</taxon>
        <taxon>Cytophagales</taxon>
        <taxon>Persicobacteraceae</taxon>
        <taxon>Aureibacter</taxon>
    </lineage>
</organism>
<evidence type="ECO:0000256" key="1">
    <source>
        <dbReference type="ARBA" id="ARBA00004496"/>
    </source>
</evidence>
<keyword evidence="12" id="KW-1185">Reference proteome</keyword>
<keyword evidence="4 9" id="KW-0808">Transferase</keyword>
<proteinExistence type="inferred from homology"/>
<comment type="similarity">
    <text evidence="2 9 10">Belongs to the acetokinase family.</text>
</comment>
<dbReference type="Pfam" id="PF00871">
    <property type="entry name" value="Acetate_kinase"/>
    <property type="match status" value="1"/>
</dbReference>
<keyword evidence="5 9" id="KW-0547">Nucleotide-binding</keyword>
<dbReference type="EC" id="2.7.2.7" evidence="9"/>
<dbReference type="PRINTS" id="PR00471">
    <property type="entry name" value="ACETATEKNASE"/>
</dbReference>
<dbReference type="CDD" id="cd24011">
    <property type="entry name" value="ASKHA_NBD_BK"/>
    <property type="match status" value="1"/>
</dbReference>
<keyword evidence="6 9" id="KW-0418">Kinase</keyword>
<evidence type="ECO:0000313" key="11">
    <source>
        <dbReference type="EMBL" id="MDR6241693.1"/>
    </source>
</evidence>
<comment type="caution">
    <text evidence="11">The sequence shown here is derived from an EMBL/GenBank/DDBJ whole genome shotgun (WGS) entry which is preliminary data.</text>
</comment>
<sequence>MKKIKILVINPGSTSTKVAVFENRVSLIEKSINHSSQELSKFASLNEQYDFRKMIILQWLNESNIDVNQLDYIISRGGLIQPVTSGIYQINKKMIEDLKSSTLKHASNLGALIAHDIALQIGQKAYIADPVVVDEMEDIARISGHPNYERKSIFHALNHKAIARRHAEMMDTEYNKLRLIVAHLGGGISIGAHKYGRVIDVNQALDGEGPFSPERSGSLPVGDIIRDAFSNKYTQNDMLSNVVGNGGMKAYLGTNDGKEVANRITEGDNHALEIIKAMAYQVSKLIGEMATVLKGKVDAILLTGGMARDEVITNEIIARTNFIAPVHMYPGEDEMLALAENIFLMHNGKLGVKEYI</sequence>
<dbReference type="SUPFAM" id="SSF53067">
    <property type="entry name" value="Actin-like ATPase domain"/>
    <property type="match status" value="2"/>
</dbReference>
<dbReference type="InterPro" id="IPR023865">
    <property type="entry name" value="Aliphatic_acid_kinase_CS"/>
</dbReference>
<evidence type="ECO:0000256" key="4">
    <source>
        <dbReference type="ARBA" id="ARBA00022679"/>
    </source>
</evidence>
<dbReference type="NCBIfam" id="TIGR02707">
    <property type="entry name" value="butyr_kinase"/>
    <property type="match status" value="1"/>
</dbReference>
<reference evidence="11" key="1">
    <citation type="submission" date="2023-07" db="EMBL/GenBank/DDBJ databases">
        <title>Genomic Encyclopedia of Type Strains, Phase IV (KMG-IV): sequencing the most valuable type-strain genomes for metagenomic binning, comparative biology and taxonomic classification.</title>
        <authorList>
            <person name="Goeker M."/>
        </authorList>
    </citation>
    <scope>NUCLEOTIDE SEQUENCE</scope>
    <source>
        <strain evidence="11">DSM 26174</strain>
    </source>
</reference>
<dbReference type="PANTHER" id="PTHR21060">
    <property type="entry name" value="ACETATE KINASE"/>
    <property type="match status" value="1"/>
</dbReference>
<dbReference type="GO" id="GO:0005524">
    <property type="term" value="F:ATP binding"/>
    <property type="evidence" value="ECO:0007669"/>
    <property type="project" value="UniProtKB-KW"/>
</dbReference>
<evidence type="ECO:0000256" key="10">
    <source>
        <dbReference type="RuleBase" id="RU003835"/>
    </source>
</evidence>
<evidence type="ECO:0000256" key="5">
    <source>
        <dbReference type="ARBA" id="ARBA00022741"/>
    </source>
</evidence>
<dbReference type="EMBL" id="JAVDQD010000010">
    <property type="protein sequence ID" value="MDR6241693.1"/>
    <property type="molecule type" value="Genomic_DNA"/>
</dbReference>
<evidence type="ECO:0000313" key="12">
    <source>
        <dbReference type="Proteomes" id="UP001185092"/>
    </source>
</evidence>
<evidence type="ECO:0000256" key="8">
    <source>
        <dbReference type="ARBA" id="ARBA00048596"/>
    </source>
</evidence>
<dbReference type="Gene3D" id="3.30.420.40">
    <property type="match status" value="2"/>
</dbReference>
<dbReference type="PROSITE" id="PS01075">
    <property type="entry name" value="ACETATE_KINASE_1"/>
    <property type="match status" value="1"/>
</dbReference>
<dbReference type="GO" id="GO:0047761">
    <property type="term" value="F:butyrate kinase activity"/>
    <property type="evidence" value="ECO:0007669"/>
    <property type="project" value="UniProtKB-UniRule"/>
</dbReference>
<keyword evidence="7 9" id="KW-0067">ATP-binding</keyword>
<dbReference type="InterPro" id="IPR043129">
    <property type="entry name" value="ATPase_NBD"/>
</dbReference>
<dbReference type="PIRSF" id="PIRSF036458">
    <property type="entry name" value="Butyrate_kin"/>
    <property type="match status" value="1"/>
</dbReference>
<keyword evidence="3 9" id="KW-0963">Cytoplasm</keyword>
<dbReference type="AlphaFoldDB" id="A0AAE4BVF6"/>
<name>A0AAE4BVF6_9BACT</name>
<evidence type="ECO:0000256" key="7">
    <source>
        <dbReference type="ARBA" id="ARBA00022840"/>
    </source>
</evidence>